<accession>A0A0J7K3A9</accession>
<dbReference type="EMBL" id="LBMM01015138">
    <property type="protein sequence ID" value="KMQ84913.1"/>
    <property type="molecule type" value="Genomic_DNA"/>
</dbReference>
<keyword evidence="3" id="KW-1185">Reference proteome</keyword>
<feature type="region of interest" description="Disordered" evidence="1">
    <location>
        <begin position="1"/>
        <end position="24"/>
    </location>
</feature>
<evidence type="ECO:0000313" key="3">
    <source>
        <dbReference type="Proteomes" id="UP000036403"/>
    </source>
</evidence>
<reference evidence="2 3" key="1">
    <citation type="submission" date="2015-04" db="EMBL/GenBank/DDBJ databases">
        <title>Lasius niger genome sequencing.</title>
        <authorList>
            <person name="Konorov E.A."/>
            <person name="Nikitin M.A."/>
            <person name="Kirill M.V."/>
            <person name="Chang P."/>
        </authorList>
    </citation>
    <scope>NUCLEOTIDE SEQUENCE [LARGE SCALE GENOMIC DNA]</scope>
    <source>
        <tissue evidence="2">Whole</tissue>
    </source>
</reference>
<gene>
    <name evidence="2" type="ORF">RF55_16896</name>
</gene>
<dbReference type="STRING" id="67767.A0A0J7K3A9"/>
<dbReference type="Proteomes" id="UP000036403">
    <property type="component" value="Unassembled WGS sequence"/>
</dbReference>
<evidence type="ECO:0000256" key="1">
    <source>
        <dbReference type="SAM" id="MobiDB-lite"/>
    </source>
</evidence>
<comment type="caution">
    <text evidence="2">The sequence shown here is derived from an EMBL/GenBank/DDBJ whole genome shotgun (WGS) entry which is preliminary data.</text>
</comment>
<feature type="compositionally biased region" description="Basic and acidic residues" evidence="1">
    <location>
        <begin position="15"/>
        <end position="24"/>
    </location>
</feature>
<evidence type="ECO:0000313" key="2">
    <source>
        <dbReference type="EMBL" id="KMQ84913.1"/>
    </source>
</evidence>
<dbReference type="AlphaFoldDB" id="A0A0J7K3A9"/>
<dbReference type="OrthoDB" id="7554969at2759"/>
<protein>
    <submittedName>
        <fullName evidence="2">Nucleic-acid-binding protein from mobile element jockey</fullName>
    </submittedName>
</protein>
<name>A0A0J7K3A9_LASNI</name>
<dbReference type="PaxDb" id="67767-A0A0J7K3A9"/>
<organism evidence="2 3">
    <name type="scientific">Lasius niger</name>
    <name type="common">Black garden ant</name>
    <dbReference type="NCBI Taxonomy" id="67767"/>
    <lineage>
        <taxon>Eukaryota</taxon>
        <taxon>Metazoa</taxon>
        <taxon>Ecdysozoa</taxon>
        <taxon>Arthropoda</taxon>
        <taxon>Hexapoda</taxon>
        <taxon>Insecta</taxon>
        <taxon>Pterygota</taxon>
        <taxon>Neoptera</taxon>
        <taxon>Endopterygota</taxon>
        <taxon>Hymenoptera</taxon>
        <taxon>Apocrita</taxon>
        <taxon>Aculeata</taxon>
        <taxon>Formicoidea</taxon>
        <taxon>Formicidae</taxon>
        <taxon>Formicinae</taxon>
        <taxon>Lasius</taxon>
        <taxon>Lasius</taxon>
    </lineage>
</organism>
<sequence length="250" mass="29256">MLERQGTARESLQQPKEKEDNRFEASHREDIIITAKLNSKKCTTKGDINFLRIIDKVMETKVKSMKVVKSGFNSIDLYYDSIIKANKCLDLNKGILREEQDIWFDIMERIARRKEVISDWDMSLLKLSEALDDKNKIISAEKMRKQIFNGETKTFEWIDIKNILVTFERNELPEKLSLYEGLTAIRVRPYIPAVKQCFKCYKYGHIKQYCKKEYNLCVVCGRESHGNCENEYKCINCGGKHKTNFKGCPI</sequence>
<proteinExistence type="predicted"/>